<feature type="non-terminal residue" evidence="1">
    <location>
        <position position="1"/>
    </location>
</feature>
<sequence>DEPEPAFLDDDPAVRGAYIRALVAGRFQGATRPVVHSMLEASYMLLSSASRRSGLEFRGLEKFARTQRTLERRLGVNTDDIIQTFYICDVCWRMHTHEQVLKMESPSCPDNDCEGKVYTIKRMQDGSEKRTPIKIVSYVSPVTAIKLMLARRGKFDQLQHWRRVGDEPGLGPPSTDRGESLQLDPDRPMTDIYDGWGWRAIQAGLVRQQRGEWGLPEDVDVDNIKQSFTKLEAGLVFQKNTDWFQPIKGVYSTGAIYLSCLNNPRSIRYLREETPLIYVLPGPHEPTTEQLNEVCKPLVGDFLELGRGLDFRVRDRPAKTVVHGIVDHEVSDLPAIRKVQGLASCTSKLFMCPEDTTESFALVDPSAFDPSSTSPSYCVASSTLTLLIEYTPRSDLRYRKYAFHYASADAEHQEAIFDRRGVRWSILNLWPGWMAAGSAPKDYMHGMFLGVCKHVTRTILYAGGMFNAPSARSTSTRQPLKVVNDTFDKIWWPPSVGRVPNNVSALQNSSVAGSGKADEWRSLISILFIAVFAAWNVDGEIPDTDAPLSASNTNAAKAQKATNARLRARRVEFLEARVENPTEEDYERARSKKTSRNYREHYEALLKFTVAARILSAESISVNDVERGTQLLCEAFQMWAAMGCSLTPYCHLMTHIKSQYLRLGPIAYTTAAWAYERNNGDLKKVHHNGHTGGELEATMMRAWWTRVRIVDLINNLESLPRPWTVEDAESIELLHQCMKGDMKARRGSLETYMDRYNAAANATQGQPLYGLTLKLLRDLWAPRMDLVADISMDADVTRTRYHGRARTFANVIVGRRRFGVSTRSRGIAACFGYIDVRIPVRIDYLMTTSQTAPDGTTCTADIAFVRRFARRADDMMRNIDWAFWATYLGTEIWHAEDLGDLEPVAMERLSGHFIRCSLDIRRAPYWTTTAHDH</sequence>
<evidence type="ECO:0000313" key="2">
    <source>
        <dbReference type="Proteomes" id="UP000814033"/>
    </source>
</evidence>
<reference evidence="1" key="1">
    <citation type="submission" date="2021-02" db="EMBL/GenBank/DDBJ databases">
        <authorList>
            <consortium name="DOE Joint Genome Institute"/>
            <person name="Ahrendt S."/>
            <person name="Looney B.P."/>
            <person name="Miyauchi S."/>
            <person name="Morin E."/>
            <person name="Drula E."/>
            <person name="Courty P.E."/>
            <person name="Chicoki N."/>
            <person name="Fauchery L."/>
            <person name="Kohler A."/>
            <person name="Kuo A."/>
            <person name="Labutti K."/>
            <person name="Pangilinan J."/>
            <person name="Lipzen A."/>
            <person name="Riley R."/>
            <person name="Andreopoulos W."/>
            <person name="He G."/>
            <person name="Johnson J."/>
            <person name="Barry K.W."/>
            <person name="Grigoriev I.V."/>
            <person name="Nagy L."/>
            <person name="Hibbett D."/>
            <person name="Henrissat B."/>
            <person name="Matheny P.B."/>
            <person name="Labbe J."/>
            <person name="Martin F."/>
        </authorList>
    </citation>
    <scope>NUCLEOTIDE SEQUENCE</scope>
    <source>
        <strain evidence="1">FP105234-sp</strain>
    </source>
</reference>
<accession>A0ACB8R989</accession>
<dbReference type="EMBL" id="MU276178">
    <property type="protein sequence ID" value="KAI0040649.1"/>
    <property type="molecule type" value="Genomic_DNA"/>
</dbReference>
<evidence type="ECO:0000313" key="1">
    <source>
        <dbReference type="EMBL" id="KAI0040649.1"/>
    </source>
</evidence>
<gene>
    <name evidence="1" type="ORF">FA95DRAFT_1647854</name>
</gene>
<organism evidence="1 2">
    <name type="scientific">Auriscalpium vulgare</name>
    <dbReference type="NCBI Taxonomy" id="40419"/>
    <lineage>
        <taxon>Eukaryota</taxon>
        <taxon>Fungi</taxon>
        <taxon>Dikarya</taxon>
        <taxon>Basidiomycota</taxon>
        <taxon>Agaricomycotina</taxon>
        <taxon>Agaricomycetes</taxon>
        <taxon>Russulales</taxon>
        <taxon>Auriscalpiaceae</taxon>
        <taxon>Auriscalpium</taxon>
    </lineage>
</organism>
<name>A0ACB8R989_9AGAM</name>
<reference evidence="1" key="2">
    <citation type="journal article" date="2022" name="New Phytol.">
        <title>Evolutionary transition to the ectomycorrhizal habit in the genomes of a hyperdiverse lineage of mushroom-forming fungi.</title>
        <authorList>
            <person name="Looney B."/>
            <person name="Miyauchi S."/>
            <person name="Morin E."/>
            <person name="Drula E."/>
            <person name="Courty P.E."/>
            <person name="Kohler A."/>
            <person name="Kuo A."/>
            <person name="LaButti K."/>
            <person name="Pangilinan J."/>
            <person name="Lipzen A."/>
            <person name="Riley R."/>
            <person name="Andreopoulos W."/>
            <person name="He G."/>
            <person name="Johnson J."/>
            <person name="Nolan M."/>
            <person name="Tritt A."/>
            <person name="Barry K.W."/>
            <person name="Grigoriev I.V."/>
            <person name="Nagy L.G."/>
            <person name="Hibbett D."/>
            <person name="Henrissat B."/>
            <person name="Matheny P.B."/>
            <person name="Labbe J."/>
            <person name="Martin F.M."/>
        </authorList>
    </citation>
    <scope>NUCLEOTIDE SEQUENCE</scope>
    <source>
        <strain evidence="1">FP105234-sp</strain>
    </source>
</reference>
<comment type="caution">
    <text evidence="1">The sequence shown here is derived from an EMBL/GenBank/DDBJ whole genome shotgun (WGS) entry which is preliminary data.</text>
</comment>
<proteinExistence type="predicted"/>
<feature type="non-terminal residue" evidence="1">
    <location>
        <position position="933"/>
    </location>
</feature>
<keyword evidence="2" id="KW-1185">Reference proteome</keyword>
<protein>
    <submittedName>
        <fullName evidence="1">Uncharacterized protein</fullName>
    </submittedName>
</protein>
<dbReference type="Proteomes" id="UP000814033">
    <property type="component" value="Unassembled WGS sequence"/>
</dbReference>